<feature type="region of interest" description="Disordered" evidence="1">
    <location>
        <begin position="1"/>
        <end position="22"/>
    </location>
</feature>
<dbReference type="AlphaFoldDB" id="A0A6P1CHD2"/>
<evidence type="ECO:0000313" key="2">
    <source>
        <dbReference type="EMBL" id="NEW31063.1"/>
    </source>
</evidence>
<dbReference type="RefSeq" id="WP_163840912.1">
    <property type="nucleotide sequence ID" value="NZ_JAAGVB010000001.1"/>
</dbReference>
<comment type="caution">
    <text evidence="2">The sequence shown here is derived from an EMBL/GenBank/DDBJ whole genome shotgun (WGS) entry which is preliminary data.</text>
</comment>
<accession>A0A6P1CHD2</accession>
<evidence type="ECO:0000256" key="1">
    <source>
        <dbReference type="SAM" id="MobiDB-lite"/>
    </source>
</evidence>
<proteinExistence type="predicted"/>
<feature type="compositionally biased region" description="Polar residues" evidence="1">
    <location>
        <begin position="1"/>
        <end position="14"/>
    </location>
</feature>
<organism evidence="2 3">
    <name type="scientific">Nocardia cyriacigeorgica</name>
    <dbReference type="NCBI Taxonomy" id="135487"/>
    <lineage>
        <taxon>Bacteria</taxon>
        <taxon>Bacillati</taxon>
        <taxon>Actinomycetota</taxon>
        <taxon>Actinomycetes</taxon>
        <taxon>Mycobacteriales</taxon>
        <taxon>Nocardiaceae</taxon>
        <taxon>Nocardia</taxon>
    </lineage>
</organism>
<sequence length="68" mass="7547">MITDAQGSRWSTADDTGLPVRGPAVIRAGTESISAHEQEIELPIFGDRQTLDHKNMNSAMRIMRAEYC</sequence>
<evidence type="ECO:0000313" key="3">
    <source>
        <dbReference type="Proteomes" id="UP000471166"/>
    </source>
</evidence>
<dbReference type="EMBL" id="JAAGVB010000001">
    <property type="protein sequence ID" value="NEW31063.1"/>
    <property type="molecule type" value="Genomic_DNA"/>
</dbReference>
<dbReference type="Proteomes" id="UP000471166">
    <property type="component" value="Unassembled WGS sequence"/>
</dbReference>
<reference evidence="2 3" key="1">
    <citation type="submission" date="2020-01" db="EMBL/GenBank/DDBJ databases">
        <title>Genetics and antimicrobial susceptibilities of Nocardia species isolated from the soil; a comparison with species isolated from humans.</title>
        <authorList>
            <person name="Carrasco G."/>
            <person name="Monzon S."/>
            <person name="Sansegundo M."/>
            <person name="Garcia E."/>
            <person name="Garrido N."/>
            <person name="Medina M.J."/>
            <person name="Villalon P."/>
            <person name="Ramirez-Arocha A.C."/>
            <person name="Jimenez P."/>
            <person name="Cuesta I."/>
            <person name="Valdezate S."/>
        </authorList>
    </citation>
    <scope>NUCLEOTIDE SEQUENCE [LARGE SCALE GENOMIC DNA]</scope>
    <source>
        <strain evidence="2 3">CNM20110626</strain>
    </source>
</reference>
<gene>
    <name evidence="2" type="ORF">GV791_00615</name>
</gene>
<protein>
    <submittedName>
        <fullName evidence="2">Uncharacterized protein</fullName>
    </submittedName>
</protein>
<name>A0A6P1CHD2_9NOCA</name>